<gene>
    <name evidence="1" type="ORF">Ciccas_009167</name>
</gene>
<organism evidence="1 2">
    <name type="scientific">Cichlidogyrus casuarinus</name>
    <dbReference type="NCBI Taxonomy" id="1844966"/>
    <lineage>
        <taxon>Eukaryota</taxon>
        <taxon>Metazoa</taxon>
        <taxon>Spiralia</taxon>
        <taxon>Lophotrochozoa</taxon>
        <taxon>Platyhelminthes</taxon>
        <taxon>Monogenea</taxon>
        <taxon>Monopisthocotylea</taxon>
        <taxon>Dactylogyridea</taxon>
        <taxon>Ancyrocephalidae</taxon>
        <taxon>Cichlidogyrus</taxon>
    </lineage>
</organism>
<comment type="caution">
    <text evidence="1">The sequence shown here is derived from an EMBL/GenBank/DDBJ whole genome shotgun (WGS) entry which is preliminary data.</text>
</comment>
<dbReference type="Proteomes" id="UP001626550">
    <property type="component" value="Unassembled WGS sequence"/>
</dbReference>
<proteinExistence type="predicted"/>
<accession>A0ABD2PY14</accession>
<name>A0ABD2PY14_9PLAT</name>
<keyword evidence="2" id="KW-1185">Reference proteome</keyword>
<protein>
    <submittedName>
        <fullName evidence="1">Uncharacterized protein</fullName>
    </submittedName>
</protein>
<evidence type="ECO:0000313" key="1">
    <source>
        <dbReference type="EMBL" id="KAL3312244.1"/>
    </source>
</evidence>
<dbReference type="AlphaFoldDB" id="A0ABD2PY14"/>
<reference evidence="1 2" key="1">
    <citation type="submission" date="2024-11" db="EMBL/GenBank/DDBJ databases">
        <title>Adaptive evolution of stress response genes in parasites aligns with host niche diversity.</title>
        <authorList>
            <person name="Hahn C."/>
            <person name="Resl P."/>
        </authorList>
    </citation>
    <scope>NUCLEOTIDE SEQUENCE [LARGE SCALE GENOMIC DNA]</scope>
    <source>
        <strain evidence="1">EGGRZ-B1_66</strain>
        <tissue evidence="1">Body</tissue>
    </source>
</reference>
<evidence type="ECO:0000313" key="2">
    <source>
        <dbReference type="Proteomes" id="UP001626550"/>
    </source>
</evidence>
<sequence length="375" mass="42300">MRVFGKNNILHENLKLVGSPTFTLSDEASIHELMLRNNGTIILDRGSGFKIKLVFESVNLRPALREVDHSKDNDNHYRKSHKNGYDFIDPNIQLKFCRYPVPPGYRIDLYLKHNVSTSTVVDRSLPGYRSVAKSCKETSDSFNYLSPYLVKEEYPTISCLEPSSLISLFDNKLNDHLSSRVFVYTDDKSSCVSMKEQCAACLERCANKLNPSNPECKPSLNRADNGRSNRLAVCFDCCAREECSKQCLNYAAQRCTMKLCSLDRPVYRFTWSVWPPNSTRSVDEFSASLMLSSKDPPPSGVYHKILRGLLNVEYLSGLRETPDLISGNGEVYTANIWSKHEYVPVLATDGPESGARQEHPSETYCAALAEYQTLG</sequence>
<dbReference type="EMBL" id="JBJKFK010001785">
    <property type="protein sequence ID" value="KAL3312244.1"/>
    <property type="molecule type" value="Genomic_DNA"/>
</dbReference>